<evidence type="ECO:0000313" key="1">
    <source>
        <dbReference type="EMBL" id="JAH65430.1"/>
    </source>
</evidence>
<proteinExistence type="predicted"/>
<name>A0A0E9UJI9_ANGAN</name>
<dbReference type="AlphaFoldDB" id="A0A0E9UJI9"/>
<accession>A0A0E9UJI9</accession>
<organism evidence="1">
    <name type="scientific">Anguilla anguilla</name>
    <name type="common">European freshwater eel</name>
    <name type="synonym">Muraena anguilla</name>
    <dbReference type="NCBI Taxonomy" id="7936"/>
    <lineage>
        <taxon>Eukaryota</taxon>
        <taxon>Metazoa</taxon>
        <taxon>Chordata</taxon>
        <taxon>Craniata</taxon>
        <taxon>Vertebrata</taxon>
        <taxon>Euteleostomi</taxon>
        <taxon>Actinopterygii</taxon>
        <taxon>Neopterygii</taxon>
        <taxon>Teleostei</taxon>
        <taxon>Anguilliformes</taxon>
        <taxon>Anguillidae</taxon>
        <taxon>Anguilla</taxon>
    </lineage>
</organism>
<reference evidence="1" key="1">
    <citation type="submission" date="2014-11" db="EMBL/GenBank/DDBJ databases">
        <authorList>
            <person name="Amaro Gonzalez C."/>
        </authorList>
    </citation>
    <scope>NUCLEOTIDE SEQUENCE</scope>
</reference>
<dbReference type="EMBL" id="GBXM01043147">
    <property type="protein sequence ID" value="JAH65430.1"/>
    <property type="molecule type" value="Transcribed_RNA"/>
</dbReference>
<protein>
    <submittedName>
        <fullName evidence="1">Uncharacterized protein</fullName>
    </submittedName>
</protein>
<reference evidence="1" key="2">
    <citation type="journal article" date="2015" name="Fish Shellfish Immunol.">
        <title>Early steps in the European eel (Anguilla anguilla)-Vibrio vulnificus interaction in the gills: Role of the RtxA13 toxin.</title>
        <authorList>
            <person name="Callol A."/>
            <person name="Pajuelo D."/>
            <person name="Ebbesson L."/>
            <person name="Teles M."/>
            <person name="MacKenzie S."/>
            <person name="Amaro C."/>
        </authorList>
    </citation>
    <scope>NUCLEOTIDE SEQUENCE</scope>
</reference>
<sequence>MTAEDSVGENQSPSLLLATSCQLHYHKHSI</sequence>